<evidence type="ECO:0000313" key="3">
    <source>
        <dbReference type="EMBL" id="KGF48652.1"/>
    </source>
</evidence>
<sequence length="162" mass="18319">MKKVFLCLLFAAFAAFPCRLNAQSVEVPEGTDTAFVEAVDKFMEVSGSKTTLKAQFPLIMNNLRKMLKDISDDVFAKIEAKFQVVFLKQAVGFYAPFYERYYTLEDIKGLIAFYETDLGRKVARTTPSLSRDLFQVGEQLGLMVLQSVVEELKAEGYDVKDL</sequence>
<protein>
    <recommendedName>
        <fullName evidence="2">DUF2059 domain-containing protein</fullName>
    </recommendedName>
</protein>
<gene>
    <name evidence="3" type="ORF">HMPREF0654_08330</name>
</gene>
<feature type="domain" description="DUF2059" evidence="2">
    <location>
        <begin position="93"/>
        <end position="141"/>
    </location>
</feature>
<evidence type="ECO:0000259" key="2">
    <source>
        <dbReference type="Pfam" id="PF09832"/>
    </source>
</evidence>
<dbReference type="Proteomes" id="UP000029538">
    <property type="component" value="Unassembled WGS sequence"/>
</dbReference>
<evidence type="ECO:0000313" key="4">
    <source>
        <dbReference type="Proteomes" id="UP000029538"/>
    </source>
</evidence>
<dbReference type="EMBL" id="JRNR01000081">
    <property type="protein sequence ID" value="KGF48652.1"/>
    <property type="molecule type" value="Genomic_DNA"/>
</dbReference>
<organism evidence="3 4">
    <name type="scientific">Prevotella disiens DNF00882</name>
    <dbReference type="NCBI Taxonomy" id="1401075"/>
    <lineage>
        <taxon>Bacteria</taxon>
        <taxon>Pseudomonadati</taxon>
        <taxon>Bacteroidota</taxon>
        <taxon>Bacteroidia</taxon>
        <taxon>Bacteroidales</taxon>
        <taxon>Prevotellaceae</taxon>
        <taxon>Prevotella</taxon>
    </lineage>
</organism>
<name>A0A096C0W7_9BACT</name>
<evidence type="ECO:0000256" key="1">
    <source>
        <dbReference type="SAM" id="SignalP"/>
    </source>
</evidence>
<reference evidence="3 4" key="1">
    <citation type="submission" date="2014-07" db="EMBL/GenBank/DDBJ databases">
        <authorList>
            <person name="McCorrison J."/>
            <person name="Sanka R."/>
            <person name="Torralba M."/>
            <person name="Gillis M."/>
            <person name="Haft D.H."/>
            <person name="Methe B."/>
            <person name="Sutton G."/>
            <person name="Nelson K.E."/>
        </authorList>
    </citation>
    <scope>NUCLEOTIDE SEQUENCE [LARGE SCALE GENOMIC DNA]</scope>
    <source>
        <strain evidence="3 4">DNF00882</strain>
    </source>
</reference>
<dbReference type="InterPro" id="IPR018637">
    <property type="entry name" value="DUF2059"/>
</dbReference>
<feature type="chain" id="PRO_5001926075" description="DUF2059 domain-containing protein" evidence="1">
    <location>
        <begin position="23"/>
        <end position="162"/>
    </location>
</feature>
<feature type="signal peptide" evidence="1">
    <location>
        <begin position="1"/>
        <end position="22"/>
    </location>
</feature>
<keyword evidence="1" id="KW-0732">Signal</keyword>
<accession>A0A096C0W7</accession>
<comment type="caution">
    <text evidence="3">The sequence shown here is derived from an EMBL/GenBank/DDBJ whole genome shotgun (WGS) entry which is preliminary data.</text>
</comment>
<dbReference type="AlphaFoldDB" id="A0A096C0W7"/>
<proteinExistence type="predicted"/>
<dbReference type="RefSeq" id="WP_036883899.1">
    <property type="nucleotide sequence ID" value="NZ_JRNR01000081.1"/>
</dbReference>
<dbReference type="Pfam" id="PF09832">
    <property type="entry name" value="DUF2059"/>
    <property type="match status" value="1"/>
</dbReference>